<dbReference type="Pfam" id="PF00512">
    <property type="entry name" value="HisKA"/>
    <property type="match status" value="1"/>
</dbReference>
<reference evidence="15 16" key="1">
    <citation type="journal article" date="2022" name="IScience">
        <title>An ultrasensitive nanofiber-based assay for enzymatic hydrolysis and deep-sea microbial degradation of cellulose.</title>
        <authorList>
            <person name="Tsudome M."/>
            <person name="Tachioka M."/>
            <person name="Miyazaki M."/>
            <person name="Uchimura K."/>
            <person name="Tsuda M."/>
            <person name="Takaki Y."/>
            <person name="Deguchi S."/>
        </authorList>
    </citation>
    <scope>NUCLEOTIDE SEQUENCE [LARGE SCALE GENOMIC DNA]</scope>
    <source>
        <strain evidence="15 16">GE09</strain>
    </source>
</reference>
<evidence type="ECO:0000259" key="14">
    <source>
        <dbReference type="PROSITE" id="PS50113"/>
    </source>
</evidence>
<dbReference type="SMART" id="SM00388">
    <property type="entry name" value="HisKA"/>
    <property type="match status" value="1"/>
</dbReference>
<feature type="domain" description="PAC" evidence="14">
    <location>
        <begin position="566"/>
        <end position="624"/>
    </location>
</feature>
<dbReference type="CDD" id="cd00082">
    <property type="entry name" value="HisKA"/>
    <property type="match status" value="1"/>
</dbReference>
<dbReference type="InterPro" id="IPR001610">
    <property type="entry name" value="PAC"/>
</dbReference>
<organism evidence="15 16">
    <name type="scientific">Marinagarivorans cellulosilyticus</name>
    <dbReference type="NCBI Taxonomy" id="2721545"/>
    <lineage>
        <taxon>Bacteria</taxon>
        <taxon>Pseudomonadati</taxon>
        <taxon>Pseudomonadota</taxon>
        <taxon>Gammaproteobacteria</taxon>
        <taxon>Cellvibrionales</taxon>
        <taxon>Cellvibrionaceae</taxon>
        <taxon>Marinagarivorans</taxon>
    </lineage>
</organism>
<evidence type="ECO:0000256" key="2">
    <source>
        <dbReference type="ARBA" id="ARBA00004651"/>
    </source>
</evidence>
<dbReference type="InterPro" id="IPR000014">
    <property type="entry name" value="PAS"/>
</dbReference>
<gene>
    <name evidence="15" type="ORF">MARGE09_P1822</name>
</gene>
<evidence type="ECO:0000256" key="5">
    <source>
        <dbReference type="ARBA" id="ARBA00022553"/>
    </source>
</evidence>
<dbReference type="Pfam" id="PF08448">
    <property type="entry name" value="PAS_4"/>
    <property type="match status" value="1"/>
</dbReference>
<dbReference type="EMBL" id="AP023086">
    <property type="protein sequence ID" value="BCD97621.1"/>
    <property type="molecule type" value="Genomic_DNA"/>
</dbReference>
<dbReference type="PANTHER" id="PTHR43304:SF1">
    <property type="entry name" value="PAC DOMAIN-CONTAINING PROTEIN"/>
    <property type="match status" value="1"/>
</dbReference>
<feature type="domain" description="PAS" evidence="13">
    <location>
        <begin position="739"/>
        <end position="781"/>
    </location>
</feature>
<dbReference type="SUPFAM" id="SSF55874">
    <property type="entry name" value="ATPase domain of HSP90 chaperone/DNA topoisomerase II/histidine kinase"/>
    <property type="match status" value="1"/>
</dbReference>
<dbReference type="FunFam" id="3.30.565.10:FF:000006">
    <property type="entry name" value="Sensor histidine kinase WalK"/>
    <property type="match status" value="1"/>
</dbReference>
<feature type="domain" description="Histidine kinase" evidence="12">
    <location>
        <begin position="1010"/>
        <end position="1225"/>
    </location>
</feature>
<feature type="transmembrane region" description="Helical" evidence="11">
    <location>
        <begin position="38"/>
        <end position="71"/>
    </location>
</feature>
<keyword evidence="9 11" id="KW-1133">Transmembrane helix</keyword>
<dbReference type="KEGG" id="marq:MARGE09_P1822"/>
<dbReference type="InterPro" id="IPR036097">
    <property type="entry name" value="HisK_dim/P_sf"/>
</dbReference>
<evidence type="ECO:0000256" key="9">
    <source>
        <dbReference type="ARBA" id="ARBA00022989"/>
    </source>
</evidence>
<dbReference type="InterPro" id="IPR003661">
    <property type="entry name" value="HisK_dim/P_dom"/>
</dbReference>
<feature type="transmembrane region" description="Helical" evidence="11">
    <location>
        <begin position="192"/>
        <end position="212"/>
    </location>
</feature>
<evidence type="ECO:0000256" key="1">
    <source>
        <dbReference type="ARBA" id="ARBA00000085"/>
    </source>
</evidence>
<protein>
    <recommendedName>
        <fullName evidence="3">histidine kinase</fullName>
        <ecNumber evidence="3">2.7.13.3</ecNumber>
    </recommendedName>
</protein>
<dbReference type="InterPro" id="IPR052162">
    <property type="entry name" value="Sensor_kinase/Photoreceptor"/>
</dbReference>
<feature type="domain" description="PAS" evidence="13">
    <location>
        <begin position="498"/>
        <end position="569"/>
    </location>
</feature>
<dbReference type="InterPro" id="IPR035965">
    <property type="entry name" value="PAS-like_dom_sf"/>
</dbReference>
<dbReference type="GO" id="GO:0000155">
    <property type="term" value="F:phosphorelay sensor kinase activity"/>
    <property type="evidence" value="ECO:0007669"/>
    <property type="project" value="InterPro"/>
</dbReference>
<dbReference type="InterPro" id="IPR004358">
    <property type="entry name" value="Sig_transdc_His_kin-like_C"/>
</dbReference>
<dbReference type="EC" id="2.7.13.3" evidence="3"/>
<keyword evidence="4" id="KW-1003">Cell membrane</keyword>
<comment type="catalytic activity">
    <reaction evidence="1">
        <text>ATP + protein L-histidine = ADP + protein N-phospho-L-histidine.</text>
        <dbReference type="EC" id="2.7.13.3"/>
    </reaction>
</comment>
<keyword evidence="10 11" id="KW-0472">Membrane</keyword>
<dbReference type="Proteomes" id="UP001320119">
    <property type="component" value="Chromosome"/>
</dbReference>
<dbReference type="AlphaFoldDB" id="A0AAN2BK46"/>
<dbReference type="SMART" id="SM00086">
    <property type="entry name" value="PAC"/>
    <property type="match status" value="4"/>
</dbReference>
<proteinExistence type="predicted"/>
<dbReference type="PRINTS" id="PR00344">
    <property type="entry name" value="BCTRLSENSOR"/>
</dbReference>
<feature type="transmembrane region" description="Helical" evidence="11">
    <location>
        <begin position="123"/>
        <end position="145"/>
    </location>
</feature>
<dbReference type="GO" id="GO:0005886">
    <property type="term" value="C:plasma membrane"/>
    <property type="evidence" value="ECO:0007669"/>
    <property type="project" value="UniProtKB-SubCell"/>
</dbReference>
<dbReference type="RefSeq" id="WP_236987085.1">
    <property type="nucleotide sequence ID" value="NZ_AP023086.1"/>
</dbReference>
<dbReference type="CDD" id="cd00130">
    <property type="entry name" value="PAS"/>
    <property type="match status" value="4"/>
</dbReference>
<keyword evidence="7 11" id="KW-0812">Transmembrane</keyword>
<dbReference type="InterPro" id="IPR013655">
    <property type="entry name" value="PAS_fold_3"/>
</dbReference>
<dbReference type="Gene3D" id="1.10.287.130">
    <property type="match status" value="1"/>
</dbReference>
<evidence type="ECO:0000256" key="8">
    <source>
        <dbReference type="ARBA" id="ARBA00022777"/>
    </source>
</evidence>
<name>A0AAN2BK46_9GAMM</name>
<dbReference type="Gene3D" id="3.30.450.20">
    <property type="entry name" value="PAS domain"/>
    <property type="match status" value="4"/>
</dbReference>
<evidence type="ECO:0000256" key="3">
    <source>
        <dbReference type="ARBA" id="ARBA00012438"/>
    </source>
</evidence>
<dbReference type="PROSITE" id="PS50113">
    <property type="entry name" value="PAC"/>
    <property type="match status" value="1"/>
</dbReference>
<feature type="transmembrane region" description="Helical" evidence="11">
    <location>
        <begin position="83"/>
        <end position="103"/>
    </location>
</feature>
<dbReference type="SUPFAM" id="SSF47384">
    <property type="entry name" value="Homodimeric domain of signal transducing histidine kinase"/>
    <property type="match status" value="1"/>
</dbReference>
<dbReference type="Pfam" id="PF08447">
    <property type="entry name" value="PAS_3"/>
    <property type="match status" value="1"/>
</dbReference>
<evidence type="ECO:0000256" key="4">
    <source>
        <dbReference type="ARBA" id="ARBA00022475"/>
    </source>
</evidence>
<comment type="subcellular location">
    <subcellularLocation>
        <location evidence="2">Cell membrane</location>
        <topology evidence="2">Multi-pass membrane protein</topology>
    </subcellularLocation>
</comment>
<feature type="transmembrane region" description="Helical" evidence="11">
    <location>
        <begin position="12"/>
        <end position="32"/>
    </location>
</feature>
<accession>A0AAN2BK46</accession>
<evidence type="ECO:0000256" key="6">
    <source>
        <dbReference type="ARBA" id="ARBA00022679"/>
    </source>
</evidence>
<dbReference type="InterPro" id="IPR005467">
    <property type="entry name" value="His_kinase_dom"/>
</dbReference>
<keyword evidence="16" id="KW-1185">Reference proteome</keyword>
<keyword evidence="8" id="KW-0418">Kinase</keyword>
<evidence type="ECO:0000256" key="10">
    <source>
        <dbReference type="ARBA" id="ARBA00023136"/>
    </source>
</evidence>
<keyword evidence="6" id="KW-0808">Transferase</keyword>
<evidence type="ECO:0000259" key="12">
    <source>
        <dbReference type="PROSITE" id="PS50109"/>
    </source>
</evidence>
<dbReference type="Gene3D" id="3.30.565.10">
    <property type="entry name" value="Histidine kinase-like ATPase, C-terminal domain"/>
    <property type="match status" value="1"/>
</dbReference>
<dbReference type="InterPro" id="IPR003594">
    <property type="entry name" value="HATPase_dom"/>
</dbReference>
<feature type="domain" description="PAS" evidence="13">
    <location>
        <begin position="618"/>
        <end position="653"/>
    </location>
</feature>
<dbReference type="InterPro" id="IPR013656">
    <property type="entry name" value="PAS_4"/>
</dbReference>
<dbReference type="InterPro" id="IPR000700">
    <property type="entry name" value="PAS-assoc_C"/>
</dbReference>
<keyword evidence="5" id="KW-0597">Phosphoprotein</keyword>
<dbReference type="Pfam" id="PF13426">
    <property type="entry name" value="PAS_9"/>
    <property type="match status" value="2"/>
</dbReference>
<evidence type="ECO:0000256" key="11">
    <source>
        <dbReference type="SAM" id="Phobius"/>
    </source>
</evidence>
<dbReference type="SMART" id="SM00387">
    <property type="entry name" value="HATPase_c"/>
    <property type="match status" value="1"/>
</dbReference>
<sequence>MPNEWWLRLVELLGSVVAFSFCIYLSLTLAPAASYQSVFWPLAGVALAVVLVRGQWHLLSLFAALCTTYLLNTELYLTVKGSVLLVALILMPVIQVAAGHWIIKRHCDTNLWVFADARKLLQLIIAGGLLPAFISAAFLTIFLQFYAKIDLQASMDVALSVFLGNLCSVAIITPCLLLIYLKNHLISRYRKLRIVIPVAGLFAVAALCYGALYHQLRAQLEFEHQTILDDNARELEHRINAVYQQLQTLRFFLMEDRFQVAERYVTAAEKAMAAHQAIDRDPPYFATALLKSSESDEAEIDNYILEYIHPESAFPMLKGLPLANDNMSLRVLLAASSRVEVRTLPSLDLARTSAGSFVAILLHQLFPDDPSKLLASAVDVSNLAYEIGAQYVDGYKVFKIEDVLSGRLLYQSRGRELFSNRSNLVYRQIIAFGDRSWRLTAVYDLVWMEYRLQKKLLYISMLSLFLIAIFTLLILSALVSAQSLEYAVSERSKELEEERRFLDAIFENLPLFVYVKDALSRKFVRVNRHVERVLGVPRSHYEGKTVYDIFDDDTAAKRTAADIKALDHEGPLVVGEESINTPMGMRWLFTRKTVIRDSNASARYILGISEDITEQRRQNETLDSLVESLPMSLVVVDETGIIAYANGSAQQLVTIQIEKTTLKEILPDCDFSIIREMLSQHTEQSQPITVIAKVCNNEGAWLPVEVTFKRARWAGDYRYLVLIADISDRVSAQKSLRDSENQLRLLMANLGEGVCGIDPVGNVTYANLAACELLGYEILEIKNINFYQSIFDGNNEGGDPIFKACSLGQITRCSSAIFLRGDGSPMPVDFVCTPLLSDDDSNLGAVVVFSDIHARLEYEENLARRNELIALGLDAAGLGSWEWQATDNRLVFSATLYQILEMPEGAFSERPEDIDDVIHPHDIADVRMVDEHARRHLEVTDFCCRVIKLSGEVIWVTGKYRYFADEHGKVVRARGVLWDSTEETLLQRDNAEKTEALKRSNKELDDFAHIASHDLKEPLRGISNYATFLQEDYSQQLDRDGKDMLQSITRLTGHMERLISDLLNYSRLGRTELAFKHVNADVLISEVVESLLPRMAELNVYLSYVTPMPVVYCDSVRIKEVFRNLISNAMKYSQGSERTIELGCNAGHDEVVFYVADNGIGIEPEYRDKIFEVFKRLHGSTEYGGGSGIGLSIVQKVVAQHRGRLWFESEKGKGSTFYFSLPLSV</sequence>
<dbReference type="Pfam" id="PF05231">
    <property type="entry name" value="MASE1"/>
    <property type="match status" value="1"/>
</dbReference>
<feature type="transmembrane region" description="Helical" evidence="11">
    <location>
        <begin position="157"/>
        <end position="180"/>
    </location>
</feature>
<dbReference type="PROSITE" id="PS50109">
    <property type="entry name" value="HIS_KIN"/>
    <property type="match status" value="1"/>
</dbReference>
<dbReference type="PROSITE" id="PS50112">
    <property type="entry name" value="PAS"/>
    <property type="match status" value="3"/>
</dbReference>
<dbReference type="NCBIfam" id="TIGR00229">
    <property type="entry name" value="sensory_box"/>
    <property type="match status" value="3"/>
</dbReference>
<evidence type="ECO:0000259" key="13">
    <source>
        <dbReference type="PROSITE" id="PS50112"/>
    </source>
</evidence>
<dbReference type="SUPFAM" id="SSF55785">
    <property type="entry name" value="PYP-like sensor domain (PAS domain)"/>
    <property type="match status" value="4"/>
</dbReference>
<dbReference type="InterPro" id="IPR036890">
    <property type="entry name" value="HATPase_C_sf"/>
</dbReference>
<evidence type="ECO:0000313" key="16">
    <source>
        <dbReference type="Proteomes" id="UP001320119"/>
    </source>
</evidence>
<evidence type="ECO:0000313" key="15">
    <source>
        <dbReference type="EMBL" id="BCD97621.1"/>
    </source>
</evidence>
<dbReference type="InterPro" id="IPR007895">
    <property type="entry name" value="MASE1"/>
</dbReference>
<feature type="transmembrane region" description="Helical" evidence="11">
    <location>
        <begin position="456"/>
        <end position="479"/>
    </location>
</feature>
<dbReference type="PANTHER" id="PTHR43304">
    <property type="entry name" value="PHYTOCHROME-LIKE PROTEIN CPH1"/>
    <property type="match status" value="1"/>
</dbReference>
<dbReference type="Pfam" id="PF02518">
    <property type="entry name" value="HATPase_c"/>
    <property type="match status" value="1"/>
</dbReference>
<evidence type="ECO:0000256" key="7">
    <source>
        <dbReference type="ARBA" id="ARBA00022692"/>
    </source>
</evidence>
<dbReference type="SMART" id="SM00091">
    <property type="entry name" value="PAS"/>
    <property type="match status" value="4"/>
</dbReference>